<dbReference type="AlphaFoldDB" id="A0A699H587"/>
<feature type="non-terminal residue" evidence="1">
    <location>
        <position position="1"/>
    </location>
</feature>
<dbReference type="EMBL" id="BKCJ010088010">
    <property type="protein sequence ID" value="GEX07169.1"/>
    <property type="molecule type" value="Genomic_DNA"/>
</dbReference>
<name>A0A699H587_TANCI</name>
<evidence type="ECO:0000313" key="1">
    <source>
        <dbReference type="EMBL" id="GEX07169.1"/>
    </source>
</evidence>
<comment type="caution">
    <text evidence="1">The sequence shown here is derived from an EMBL/GenBank/DDBJ whole genome shotgun (WGS) entry which is preliminary data.</text>
</comment>
<accession>A0A699H587</accession>
<proteinExistence type="predicted"/>
<sequence length="47" mass="5104">LMKVGTNLELPSNDAACTNRDIYVGMSSEFECADGIVDTAHTEYAHL</sequence>
<gene>
    <name evidence="1" type="ORF">Tci_279144</name>
</gene>
<reference evidence="1" key="1">
    <citation type="journal article" date="2019" name="Sci. Rep.">
        <title>Draft genome of Tanacetum cinerariifolium, the natural source of mosquito coil.</title>
        <authorList>
            <person name="Yamashiro T."/>
            <person name="Shiraishi A."/>
            <person name="Satake H."/>
            <person name="Nakayama K."/>
        </authorList>
    </citation>
    <scope>NUCLEOTIDE SEQUENCE</scope>
</reference>
<organism evidence="1">
    <name type="scientific">Tanacetum cinerariifolium</name>
    <name type="common">Dalmatian daisy</name>
    <name type="synonym">Chrysanthemum cinerariifolium</name>
    <dbReference type="NCBI Taxonomy" id="118510"/>
    <lineage>
        <taxon>Eukaryota</taxon>
        <taxon>Viridiplantae</taxon>
        <taxon>Streptophyta</taxon>
        <taxon>Embryophyta</taxon>
        <taxon>Tracheophyta</taxon>
        <taxon>Spermatophyta</taxon>
        <taxon>Magnoliopsida</taxon>
        <taxon>eudicotyledons</taxon>
        <taxon>Gunneridae</taxon>
        <taxon>Pentapetalae</taxon>
        <taxon>asterids</taxon>
        <taxon>campanulids</taxon>
        <taxon>Asterales</taxon>
        <taxon>Asteraceae</taxon>
        <taxon>Asteroideae</taxon>
        <taxon>Anthemideae</taxon>
        <taxon>Anthemidinae</taxon>
        <taxon>Tanacetum</taxon>
    </lineage>
</organism>
<protein>
    <submittedName>
        <fullName evidence="1">Uncharacterized protein</fullName>
    </submittedName>
</protein>